<feature type="transmembrane region" description="Helical" evidence="8">
    <location>
        <begin position="87"/>
        <end position="107"/>
    </location>
</feature>
<evidence type="ECO:0000256" key="4">
    <source>
        <dbReference type="ARBA" id="ARBA00022475"/>
    </source>
</evidence>
<dbReference type="Gene3D" id="1.20.1250.20">
    <property type="entry name" value="MFS general substrate transporter like domains"/>
    <property type="match status" value="1"/>
</dbReference>
<evidence type="ECO:0000256" key="7">
    <source>
        <dbReference type="ARBA" id="ARBA00023136"/>
    </source>
</evidence>
<feature type="transmembrane region" description="Helical" evidence="8">
    <location>
        <begin position="368"/>
        <end position="389"/>
    </location>
</feature>
<comment type="subcellular location">
    <subcellularLocation>
        <location evidence="1">Cell membrane</location>
        <topology evidence="1">Multi-pass membrane protein</topology>
    </subcellularLocation>
</comment>
<keyword evidence="7 8" id="KW-0472">Membrane</keyword>
<comment type="similarity">
    <text evidence="2">Belongs to the major facilitator superfamily. EmrB family.</text>
</comment>
<dbReference type="PRINTS" id="PR01036">
    <property type="entry name" value="TCRTETB"/>
</dbReference>
<keyword evidence="6 8" id="KW-1133">Transmembrane helix</keyword>
<feature type="transmembrane region" description="Helical" evidence="8">
    <location>
        <begin position="174"/>
        <end position="195"/>
    </location>
</feature>
<dbReference type="InterPro" id="IPR020846">
    <property type="entry name" value="MFS_dom"/>
</dbReference>
<reference evidence="11" key="1">
    <citation type="journal article" date="2019" name="Int. J. Syst. Evol. Microbiol.">
        <title>The Global Catalogue of Microorganisms (GCM) 10K type strain sequencing project: providing services to taxonomists for standard genome sequencing and annotation.</title>
        <authorList>
            <consortium name="The Broad Institute Genomics Platform"/>
            <consortium name="The Broad Institute Genome Sequencing Center for Infectious Disease"/>
            <person name="Wu L."/>
            <person name="Ma J."/>
        </authorList>
    </citation>
    <scope>NUCLEOTIDE SEQUENCE [LARGE SCALE GENOMIC DNA]</scope>
    <source>
        <strain evidence="11">JCM 9373</strain>
    </source>
</reference>
<evidence type="ECO:0000313" key="11">
    <source>
        <dbReference type="Proteomes" id="UP001500320"/>
    </source>
</evidence>
<comment type="caution">
    <text evidence="10">The sequence shown here is derived from an EMBL/GenBank/DDBJ whole genome shotgun (WGS) entry which is preliminary data.</text>
</comment>
<dbReference type="PANTHER" id="PTHR42718:SF9">
    <property type="entry name" value="MAJOR FACILITATOR SUPERFAMILY MULTIDRUG TRANSPORTER MFSC"/>
    <property type="match status" value="1"/>
</dbReference>
<evidence type="ECO:0000256" key="8">
    <source>
        <dbReference type="SAM" id="Phobius"/>
    </source>
</evidence>
<dbReference type="InterPro" id="IPR011701">
    <property type="entry name" value="MFS"/>
</dbReference>
<evidence type="ECO:0000313" key="10">
    <source>
        <dbReference type="EMBL" id="GAA3119614.1"/>
    </source>
</evidence>
<dbReference type="EMBL" id="BAAAUT010000005">
    <property type="protein sequence ID" value="GAA3119614.1"/>
    <property type="molecule type" value="Genomic_DNA"/>
</dbReference>
<dbReference type="PANTHER" id="PTHR42718">
    <property type="entry name" value="MAJOR FACILITATOR SUPERFAMILY MULTIDRUG TRANSPORTER MFSC"/>
    <property type="match status" value="1"/>
</dbReference>
<gene>
    <name evidence="10" type="ORF">GCM10010466_08080</name>
</gene>
<dbReference type="InterPro" id="IPR004638">
    <property type="entry name" value="EmrB-like"/>
</dbReference>
<dbReference type="PROSITE" id="PS50850">
    <property type="entry name" value="MFS"/>
    <property type="match status" value="1"/>
</dbReference>
<accession>A0ABP6MMI3</accession>
<evidence type="ECO:0000256" key="3">
    <source>
        <dbReference type="ARBA" id="ARBA00022448"/>
    </source>
</evidence>
<feature type="transmembrane region" description="Helical" evidence="8">
    <location>
        <begin position="239"/>
        <end position="260"/>
    </location>
</feature>
<feature type="transmembrane region" description="Helical" evidence="8">
    <location>
        <begin position="464"/>
        <end position="483"/>
    </location>
</feature>
<evidence type="ECO:0000256" key="5">
    <source>
        <dbReference type="ARBA" id="ARBA00022692"/>
    </source>
</evidence>
<feature type="transmembrane region" description="Helical" evidence="8">
    <location>
        <begin position="343"/>
        <end position="362"/>
    </location>
</feature>
<dbReference type="InterPro" id="IPR036259">
    <property type="entry name" value="MFS_trans_sf"/>
</dbReference>
<feature type="transmembrane region" description="Helical" evidence="8">
    <location>
        <begin position="20"/>
        <end position="43"/>
    </location>
</feature>
<keyword evidence="3" id="KW-0813">Transport</keyword>
<feature type="transmembrane region" description="Helical" evidence="8">
    <location>
        <begin position="316"/>
        <end position="336"/>
    </location>
</feature>
<feature type="transmembrane region" description="Helical" evidence="8">
    <location>
        <begin position="145"/>
        <end position="168"/>
    </location>
</feature>
<dbReference type="Gene3D" id="1.20.1720.10">
    <property type="entry name" value="Multidrug resistance protein D"/>
    <property type="match status" value="1"/>
</dbReference>
<protein>
    <submittedName>
        <fullName evidence="10">DHA2 family efflux MFS transporter permease subunit</fullName>
    </submittedName>
</protein>
<organism evidence="10 11">
    <name type="scientific">Planomonospora alba</name>
    <dbReference type="NCBI Taxonomy" id="161354"/>
    <lineage>
        <taxon>Bacteria</taxon>
        <taxon>Bacillati</taxon>
        <taxon>Actinomycetota</taxon>
        <taxon>Actinomycetes</taxon>
        <taxon>Streptosporangiales</taxon>
        <taxon>Streptosporangiaceae</taxon>
        <taxon>Planomonospora</taxon>
    </lineage>
</organism>
<dbReference type="Proteomes" id="UP001500320">
    <property type="component" value="Unassembled WGS sequence"/>
</dbReference>
<sequence length="500" mass="51275">MTREFRMPSRPAPERTRNTVFPVIALCLTAFVVMVDTTIVQVMVPDLMRVLGADLGQVLWVVNGFILVYAALLITAGRAGGLLGPRVLLIAGLLLFAAASLACGLSSSPAQLIAARIAQGVGGAVIVPQSLTLVALMFPGNRRGAALGVVSATMALAAVVGPVGGGMIVTAWGWRWAFLVNVPLCVLALALALRYVPAVRPTGRQRLDWGGVVLATAGLGVVTYGLVEGRRYGWGSITGPVTIPLVFAAGLVLLAAFVWWEHRCTAPVMPPGLFGYRSFTTAGGLACVQFVVMLGLMLIVTLHVQRIQGGSAIDAGLVLLPMAVMAGLLSPLAGWFTDRVGGARIIMGGFTVMSAGVVWFALLASPSVAVPALMPPSALVGAGVGLVMAPASTEAIRDLPQSLVPAASGLLNTGRQIAGLLGVAIVGAILQNGSSVHEAASGADARPEAADAAFVDAFTTAERVALVALAAMALAAALISPLLRPRSPLPHVPRTTSPTP</sequence>
<feature type="domain" description="Major facilitator superfamily (MFS) profile" evidence="9">
    <location>
        <begin position="22"/>
        <end position="488"/>
    </location>
</feature>
<evidence type="ECO:0000256" key="6">
    <source>
        <dbReference type="ARBA" id="ARBA00022989"/>
    </source>
</evidence>
<dbReference type="SUPFAM" id="SSF103473">
    <property type="entry name" value="MFS general substrate transporter"/>
    <property type="match status" value="1"/>
</dbReference>
<proteinExistence type="inferred from homology"/>
<keyword evidence="4" id="KW-1003">Cell membrane</keyword>
<name>A0ABP6MMI3_9ACTN</name>
<dbReference type="Pfam" id="PF07690">
    <property type="entry name" value="MFS_1"/>
    <property type="match status" value="1"/>
</dbReference>
<dbReference type="CDD" id="cd17321">
    <property type="entry name" value="MFS_MMR_MDR_like"/>
    <property type="match status" value="1"/>
</dbReference>
<feature type="transmembrane region" description="Helical" evidence="8">
    <location>
        <begin position="281"/>
        <end position="304"/>
    </location>
</feature>
<dbReference type="NCBIfam" id="TIGR00711">
    <property type="entry name" value="efflux_EmrB"/>
    <property type="match status" value="1"/>
</dbReference>
<feature type="transmembrane region" description="Helical" evidence="8">
    <location>
        <begin position="55"/>
        <end position="75"/>
    </location>
</feature>
<evidence type="ECO:0000259" key="9">
    <source>
        <dbReference type="PROSITE" id="PS50850"/>
    </source>
</evidence>
<keyword evidence="11" id="KW-1185">Reference proteome</keyword>
<feature type="transmembrane region" description="Helical" evidence="8">
    <location>
        <begin position="113"/>
        <end position="138"/>
    </location>
</feature>
<evidence type="ECO:0000256" key="2">
    <source>
        <dbReference type="ARBA" id="ARBA00008537"/>
    </source>
</evidence>
<feature type="transmembrane region" description="Helical" evidence="8">
    <location>
        <begin position="207"/>
        <end position="227"/>
    </location>
</feature>
<evidence type="ECO:0000256" key="1">
    <source>
        <dbReference type="ARBA" id="ARBA00004651"/>
    </source>
</evidence>
<keyword evidence="5 8" id="KW-0812">Transmembrane</keyword>